<feature type="coiled-coil region" evidence="1">
    <location>
        <begin position="319"/>
        <end position="346"/>
    </location>
</feature>
<dbReference type="InterPro" id="IPR006597">
    <property type="entry name" value="Sel1-like"/>
</dbReference>
<feature type="compositionally biased region" description="Basic and acidic residues" evidence="2">
    <location>
        <begin position="58"/>
        <end position="86"/>
    </location>
</feature>
<evidence type="ECO:0000256" key="2">
    <source>
        <dbReference type="SAM" id="MobiDB-lite"/>
    </source>
</evidence>
<dbReference type="SUPFAM" id="SSF81901">
    <property type="entry name" value="HCP-like"/>
    <property type="match status" value="1"/>
</dbReference>
<dbReference type="RefSeq" id="WP_311786615.1">
    <property type="nucleotide sequence ID" value="NZ_JALDYY010000005.1"/>
</dbReference>
<evidence type="ECO:0000259" key="3">
    <source>
        <dbReference type="Pfam" id="PF01471"/>
    </source>
</evidence>
<dbReference type="InterPro" id="IPR050767">
    <property type="entry name" value="Sel1_AlgK"/>
</dbReference>
<keyword evidence="1" id="KW-0175">Coiled coil</keyword>
<accession>A0AAE3QC92</accession>
<dbReference type="Gene3D" id="1.10.101.10">
    <property type="entry name" value="PGBD-like superfamily/PGBD"/>
    <property type="match status" value="1"/>
</dbReference>
<gene>
    <name evidence="4" type="ORF">MRS75_10090</name>
</gene>
<dbReference type="AlphaFoldDB" id="A0AAE3QC92"/>
<feature type="compositionally biased region" description="Basic and acidic residues" evidence="2">
    <location>
        <begin position="885"/>
        <end position="894"/>
    </location>
</feature>
<dbReference type="Proteomes" id="UP001161580">
    <property type="component" value="Unassembled WGS sequence"/>
</dbReference>
<dbReference type="Gene3D" id="1.25.40.10">
    <property type="entry name" value="Tetratricopeptide repeat domain"/>
    <property type="match status" value="1"/>
</dbReference>
<protein>
    <submittedName>
        <fullName evidence="4">Peptidoglycan-binding protein</fullName>
    </submittedName>
</protein>
<name>A0AAE3QC92_9HYPH</name>
<dbReference type="InterPro" id="IPR036365">
    <property type="entry name" value="PGBD-like_sf"/>
</dbReference>
<evidence type="ECO:0000313" key="4">
    <source>
        <dbReference type="EMBL" id="MDI7922435.1"/>
    </source>
</evidence>
<feature type="region of interest" description="Disordered" evidence="2">
    <location>
        <begin position="35"/>
        <end position="86"/>
    </location>
</feature>
<feature type="region of interest" description="Disordered" evidence="2">
    <location>
        <begin position="865"/>
        <end position="932"/>
    </location>
</feature>
<dbReference type="PANTHER" id="PTHR11102">
    <property type="entry name" value="SEL-1-LIKE PROTEIN"/>
    <property type="match status" value="1"/>
</dbReference>
<sequence length="1237" mass="133573">MNGSRSTPPRTGDRSSLDALSRTIEGLEARIEGLMAGGTRELRPRPLLQRDPGADPLAEIRQRQRELEANRERLRPHQDRDDQADSRDRAFLATHGETGAAAEIYHPVSPTFARPLSATDPALQDIARSLIGLRQELKQDISESLNREIEALRFEIRAIKESAPSIHVADGIRDDLARLADGIDRIGQQSAPAEAEGLRTEFDELRSLMDGLAREESVQRMETRWTGVEDKLRTFNPADIQEDLLSLAYRLDDIKSHLGDLAANPTHHALDDKLLSIAGALEQIGDRLQPDDRAMAEQFAGLDIRLDEISRAIAAGGRNAQDQGLLQRLESRIANLAEQLDVIGQETATQRDPSLELASRIEALTQRVAEIGNQQAASGLDERLEQLSLLMERSSRATPAPELTGYLADISRKIDALDQGSVNDRLAERLEMLARRIEDMELRSPAAVVEDAAFLRLEERLCDIAARLDETANAPQDDQRTLRGLEEQIANLSALLSEPRVEITGSSAGFEDRVAALEDYIATNDEYIIEAARQAAEAVMEAYSRKGVAAGQPGSADMSALAALAENLRHLEDLGRSSEERTHRTFEALHETLVQIAARLDQIDSRGTPQVDEEIHVERETDTRETARSAHTPSQPALADAVDTFAFKSVEMAAYPPRQDIAHANAGSAPIIRTVEPTGDDDATTLANVVANEVKAKIEEQQSARNNGLLSGVKRKLLGGRRTVPTAAPERAVVDPTPPIDPVEMLPVEEDNQLLEPGSGAPDIKKILERVRASQNSQRTDKADYIAAARRAAQAAAQEVDQMQRLSPGGGDRGIGKSSAFSRHRRPILMAIGAVLLAMMSLPLVNTLTRGEKSPAAIDGAAIGTAPNPVLKSEPAPVVSAETVAKTEPDRVAERAASASASDGDGAETRPAAATQPAEAKASASTAAPASSSAVTSAPALEANLATTATAAEIEVPARIGPQSLAEAARHGDPLALFEIAARYTEGRDVETNLSEAAAWYKLAADRGFAPAQYRLANLYEKGTGVARDFDKAREYYTQAAERGNSSAMHNLAVLYASGNAGTPNFDDAVRWFTAAAEHGVVDSQFNLAILYARGNGVKVDLEESYKWFSIAANGGDKDAAEKRDEVAKAMRPEQIERARANVSSWRAKPVDADANAAVMPDEWAGKGSNTASIDMKKAIRNIQAILNNNGFDAGQPDGEMGTRTVAAIKAFQSSIGQQPTGRVNDQLVRELLVRKK</sequence>
<dbReference type="EMBL" id="JALDYZ010000004">
    <property type="protein sequence ID" value="MDI7922435.1"/>
    <property type="molecule type" value="Genomic_DNA"/>
</dbReference>
<feature type="domain" description="Peptidoglycan binding-like" evidence="3">
    <location>
        <begin position="1179"/>
        <end position="1230"/>
    </location>
</feature>
<dbReference type="Pfam" id="PF01471">
    <property type="entry name" value="PG_binding_1"/>
    <property type="match status" value="1"/>
</dbReference>
<proteinExistence type="predicted"/>
<dbReference type="PANTHER" id="PTHR11102:SF160">
    <property type="entry name" value="ERAD-ASSOCIATED E3 UBIQUITIN-PROTEIN LIGASE COMPONENT HRD3"/>
    <property type="match status" value="1"/>
</dbReference>
<feature type="region of interest" description="Disordered" evidence="2">
    <location>
        <begin position="1"/>
        <end position="20"/>
    </location>
</feature>
<dbReference type="SMART" id="SM00671">
    <property type="entry name" value="SEL1"/>
    <property type="match status" value="4"/>
</dbReference>
<evidence type="ECO:0000313" key="5">
    <source>
        <dbReference type="Proteomes" id="UP001161580"/>
    </source>
</evidence>
<comment type="caution">
    <text evidence="4">The sequence shown here is derived from an EMBL/GenBank/DDBJ whole genome shotgun (WGS) entry which is preliminary data.</text>
</comment>
<dbReference type="InterPro" id="IPR011990">
    <property type="entry name" value="TPR-like_helical_dom_sf"/>
</dbReference>
<reference evidence="4" key="1">
    <citation type="submission" date="2022-03" db="EMBL/GenBank/DDBJ databases">
        <title>Fererhizobium litorale gen. nov., sp. nov., isolated from sandy sediments of the Sea of Japan seashore.</title>
        <authorList>
            <person name="Romanenko L."/>
            <person name="Kurilenko V."/>
            <person name="Otstavnykh N."/>
            <person name="Svetashev V."/>
            <person name="Tekutyeva L."/>
            <person name="Isaeva M."/>
            <person name="Mikhailov V."/>
        </authorList>
    </citation>
    <scope>NUCLEOTIDE SEQUENCE</scope>
    <source>
        <strain evidence="4">KMM 9576</strain>
    </source>
</reference>
<dbReference type="SUPFAM" id="SSF47090">
    <property type="entry name" value="PGBD-like"/>
    <property type="match status" value="1"/>
</dbReference>
<keyword evidence="5" id="KW-1185">Reference proteome</keyword>
<feature type="compositionally biased region" description="Low complexity" evidence="2">
    <location>
        <begin position="896"/>
        <end position="932"/>
    </location>
</feature>
<dbReference type="Pfam" id="PF08238">
    <property type="entry name" value="Sel1"/>
    <property type="match status" value="4"/>
</dbReference>
<evidence type="ECO:0000256" key="1">
    <source>
        <dbReference type="SAM" id="Coils"/>
    </source>
</evidence>
<dbReference type="InterPro" id="IPR002477">
    <property type="entry name" value="Peptidoglycan-bd-like"/>
</dbReference>
<organism evidence="4 5">
    <name type="scientific">Ferirhizobium litorale</name>
    <dbReference type="NCBI Taxonomy" id="2927786"/>
    <lineage>
        <taxon>Bacteria</taxon>
        <taxon>Pseudomonadati</taxon>
        <taxon>Pseudomonadota</taxon>
        <taxon>Alphaproteobacteria</taxon>
        <taxon>Hyphomicrobiales</taxon>
        <taxon>Rhizobiaceae</taxon>
        <taxon>Ferirhizobium</taxon>
    </lineage>
</organism>
<dbReference type="InterPro" id="IPR036366">
    <property type="entry name" value="PGBDSf"/>
</dbReference>